<reference evidence="2" key="1">
    <citation type="journal article" date="2013" name="Science">
        <title>The Amborella genome and the evolution of flowering plants.</title>
        <authorList>
            <consortium name="Amborella Genome Project"/>
        </authorList>
    </citation>
    <scope>NUCLEOTIDE SEQUENCE [LARGE SCALE GENOMIC DNA]</scope>
</reference>
<evidence type="ECO:0000313" key="2">
    <source>
        <dbReference type="Proteomes" id="UP000017836"/>
    </source>
</evidence>
<evidence type="ECO:0000313" key="1">
    <source>
        <dbReference type="EMBL" id="ERN13809.1"/>
    </source>
</evidence>
<organism evidence="1 2">
    <name type="scientific">Amborella trichopoda</name>
    <dbReference type="NCBI Taxonomy" id="13333"/>
    <lineage>
        <taxon>Eukaryota</taxon>
        <taxon>Viridiplantae</taxon>
        <taxon>Streptophyta</taxon>
        <taxon>Embryophyta</taxon>
        <taxon>Tracheophyta</taxon>
        <taxon>Spermatophyta</taxon>
        <taxon>Magnoliopsida</taxon>
        <taxon>Amborellales</taxon>
        <taxon>Amborellaceae</taxon>
        <taxon>Amborella</taxon>
    </lineage>
</organism>
<dbReference type="Gramene" id="ERN13809">
    <property type="protein sequence ID" value="ERN13809"/>
    <property type="gene ID" value="AMTR_s00049p00211790"/>
</dbReference>
<dbReference type="Proteomes" id="UP000017836">
    <property type="component" value="Unassembled WGS sequence"/>
</dbReference>
<gene>
    <name evidence="1" type="ORF">AMTR_s00049p00211790</name>
</gene>
<dbReference type="EMBL" id="KI392567">
    <property type="protein sequence ID" value="ERN13809.1"/>
    <property type="molecule type" value="Genomic_DNA"/>
</dbReference>
<dbReference type="AlphaFoldDB" id="W1Q017"/>
<evidence type="ECO:0008006" key="3">
    <source>
        <dbReference type="Google" id="ProtNLM"/>
    </source>
</evidence>
<keyword evidence="2" id="KW-1185">Reference proteome</keyword>
<accession>W1Q017</accession>
<name>W1Q017_AMBTC</name>
<dbReference type="HOGENOM" id="CLU_2577056_0_0_1"/>
<protein>
    <recommendedName>
        <fullName evidence="3">Reverse transcriptase zinc-binding domain-containing protein</fullName>
    </recommendedName>
</protein>
<sequence length="81" mass="9144">MDYPSTNSDKPKPRAYLDGEIAAHGTVQAPLPEVDVGKGDHTLFWFDKWLGDLALQDYFPVIQEGLKFFLSWVPIAYESVT</sequence>
<proteinExistence type="predicted"/>